<gene>
    <name evidence="1" type="ORF">KI387_024870</name>
</gene>
<dbReference type="EMBL" id="JAHRHJ020000005">
    <property type="protein sequence ID" value="KAH9316243.1"/>
    <property type="molecule type" value="Genomic_DNA"/>
</dbReference>
<organism evidence="1 2">
    <name type="scientific">Taxus chinensis</name>
    <name type="common">Chinese yew</name>
    <name type="synonym">Taxus wallichiana var. chinensis</name>
    <dbReference type="NCBI Taxonomy" id="29808"/>
    <lineage>
        <taxon>Eukaryota</taxon>
        <taxon>Viridiplantae</taxon>
        <taxon>Streptophyta</taxon>
        <taxon>Embryophyta</taxon>
        <taxon>Tracheophyta</taxon>
        <taxon>Spermatophyta</taxon>
        <taxon>Pinopsida</taxon>
        <taxon>Pinidae</taxon>
        <taxon>Conifers II</taxon>
        <taxon>Cupressales</taxon>
        <taxon>Taxaceae</taxon>
        <taxon>Taxus</taxon>
    </lineage>
</organism>
<proteinExistence type="predicted"/>
<dbReference type="Gene3D" id="2.90.10.10">
    <property type="entry name" value="Bulb-type lectin domain"/>
    <property type="match status" value="1"/>
</dbReference>
<dbReference type="AlphaFoldDB" id="A0AA38G6E6"/>
<sequence>FVDCPLWPFLLLNHDNGVWNGLALGEYLTSLDKRIRLEMERVCNLALNDTQYRRMLWHSKNIGDVYQLCFLRLQSYRNLAIYDSSSNSTPMW</sequence>
<keyword evidence="2" id="KW-1185">Reference proteome</keyword>
<reference evidence="1 2" key="1">
    <citation type="journal article" date="2021" name="Nat. Plants">
        <title>The Taxus genome provides insights into paclitaxel biosynthesis.</title>
        <authorList>
            <person name="Xiong X."/>
            <person name="Gou J."/>
            <person name="Liao Q."/>
            <person name="Li Y."/>
            <person name="Zhou Q."/>
            <person name="Bi G."/>
            <person name="Li C."/>
            <person name="Du R."/>
            <person name="Wang X."/>
            <person name="Sun T."/>
            <person name="Guo L."/>
            <person name="Liang H."/>
            <person name="Lu P."/>
            <person name="Wu Y."/>
            <person name="Zhang Z."/>
            <person name="Ro D.K."/>
            <person name="Shang Y."/>
            <person name="Huang S."/>
            <person name="Yan J."/>
        </authorList>
    </citation>
    <scope>NUCLEOTIDE SEQUENCE [LARGE SCALE GENOMIC DNA]</scope>
    <source>
        <strain evidence="1">Ta-2019</strain>
    </source>
</reference>
<protein>
    <submittedName>
        <fullName evidence="1">Uncharacterized protein</fullName>
    </submittedName>
</protein>
<dbReference type="InterPro" id="IPR036426">
    <property type="entry name" value="Bulb-type_lectin_dom_sf"/>
</dbReference>
<comment type="caution">
    <text evidence="1">The sequence shown here is derived from an EMBL/GenBank/DDBJ whole genome shotgun (WGS) entry which is preliminary data.</text>
</comment>
<feature type="non-terminal residue" evidence="1">
    <location>
        <position position="92"/>
    </location>
</feature>
<dbReference type="SUPFAM" id="SSF51110">
    <property type="entry name" value="alpha-D-mannose-specific plant lectins"/>
    <property type="match status" value="1"/>
</dbReference>
<name>A0AA38G6E6_TAXCH</name>
<feature type="non-terminal residue" evidence="1">
    <location>
        <position position="1"/>
    </location>
</feature>
<dbReference type="Proteomes" id="UP000824469">
    <property type="component" value="Unassembled WGS sequence"/>
</dbReference>
<evidence type="ECO:0000313" key="2">
    <source>
        <dbReference type="Proteomes" id="UP000824469"/>
    </source>
</evidence>
<evidence type="ECO:0000313" key="1">
    <source>
        <dbReference type="EMBL" id="KAH9316243.1"/>
    </source>
</evidence>
<accession>A0AA38G6E6</accession>